<accession>A0A7S8CBY1</accession>
<dbReference type="PROSITE" id="PS51900">
    <property type="entry name" value="CB"/>
    <property type="match status" value="1"/>
</dbReference>
<feature type="domain" description="Tyr recombinase" evidence="6">
    <location>
        <begin position="163"/>
        <end position="356"/>
    </location>
</feature>
<dbReference type="InterPro" id="IPR028259">
    <property type="entry name" value="AP2-like_int_N"/>
</dbReference>
<dbReference type="PROSITE" id="PS51898">
    <property type="entry name" value="TYR_RECOMBINASE"/>
    <property type="match status" value="1"/>
</dbReference>
<dbReference type="GO" id="GO:0006310">
    <property type="term" value="P:DNA recombination"/>
    <property type="evidence" value="ECO:0007669"/>
    <property type="project" value="UniProtKB-KW"/>
</dbReference>
<dbReference type="CDD" id="cd01189">
    <property type="entry name" value="INT_ICEBs1_C_like"/>
    <property type="match status" value="1"/>
</dbReference>
<feature type="domain" description="Core-binding (CB)" evidence="7">
    <location>
        <begin position="56"/>
        <end position="139"/>
    </location>
</feature>
<reference evidence="8 9" key="1">
    <citation type="submission" date="2019-07" db="EMBL/GenBank/DDBJ databases">
        <title>Genome sequence of 2 isolates from Red Sea Mangroves.</title>
        <authorList>
            <person name="Sefrji F."/>
            <person name="Michoud G."/>
            <person name="Merlino G."/>
            <person name="Daffonchio D."/>
        </authorList>
    </citation>
    <scope>NUCLEOTIDE SEQUENCE [LARGE SCALE GENOMIC DNA]</scope>
    <source>
        <strain evidence="8 9">R1DC41</strain>
    </source>
</reference>
<proteinExistence type="inferred from homology"/>
<dbReference type="Proteomes" id="UP000593626">
    <property type="component" value="Chromosome"/>
</dbReference>
<evidence type="ECO:0000256" key="1">
    <source>
        <dbReference type="ARBA" id="ARBA00008857"/>
    </source>
</evidence>
<name>A0A7S8CBY1_9BACI</name>
<evidence type="ECO:0000256" key="5">
    <source>
        <dbReference type="PROSITE-ProRule" id="PRU01248"/>
    </source>
</evidence>
<dbReference type="AlphaFoldDB" id="A0A7S8CBY1"/>
<keyword evidence="4" id="KW-0233">DNA recombination</keyword>
<sequence>MASITKRGKTWQFTVSRYVDGKYTPIRKGGFTTKKEAKLAADEVELDLSKGFAASYKSDVFADYFEDWIKDFKSTKARTTVERYQNSLNVVKKEFGATYIQDITKRKYQQFLNAFGESHTKGSVRKLNTHIRACVKEAIDEGKIRVDFTRGVEFIGKVKEKSTAEKHLSYNETKKLLKELVEHIDRSPLYLLLILAVQSGMRYSELLGLKRTDFNFRSNTINVERAMDYKKGTGLGPLKTEHSERKIEMDTWTMDLFKDYFKKVPSNIQGLVFFNPHSSSGTFSNERANRVLKESLERIGVDPVNVHGLRHTHISILLYKGVNILYVSQRAGHADTNITLSTYAHVIEELQESEVQRTKDILLKIVH</sequence>
<dbReference type="InterPro" id="IPR050090">
    <property type="entry name" value="Tyrosine_recombinase_XerCD"/>
</dbReference>
<dbReference type="PANTHER" id="PTHR30349:SF64">
    <property type="entry name" value="PROPHAGE INTEGRASE INTD-RELATED"/>
    <property type="match status" value="1"/>
</dbReference>
<keyword evidence="2" id="KW-0229">DNA integration</keyword>
<dbReference type="InterPro" id="IPR010998">
    <property type="entry name" value="Integrase_recombinase_N"/>
</dbReference>
<comment type="similarity">
    <text evidence="1">Belongs to the 'phage' integrase family.</text>
</comment>
<dbReference type="Pfam" id="PF00589">
    <property type="entry name" value="Phage_integrase"/>
    <property type="match status" value="1"/>
</dbReference>
<evidence type="ECO:0000313" key="9">
    <source>
        <dbReference type="Proteomes" id="UP000593626"/>
    </source>
</evidence>
<evidence type="ECO:0000313" key="8">
    <source>
        <dbReference type="EMBL" id="QPC47145.1"/>
    </source>
</evidence>
<organism evidence="8 9">
    <name type="scientific">Mangrovibacillus cuniculi</name>
    <dbReference type="NCBI Taxonomy" id="2593652"/>
    <lineage>
        <taxon>Bacteria</taxon>
        <taxon>Bacillati</taxon>
        <taxon>Bacillota</taxon>
        <taxon>Bacilli</taxon>
        <taxon>Bacillales</taxon>
        <taxon>Bacillaceae</taxon>
        <taxon>Mangrovibacillus</taxon>
    </lineage>
</organism>
<dbReference type="Pfam" id="PF14657">
    <property type="entry name" value="Arm-DNA-bind_4"/>
    <property type="match status" value="1"/>
</dbReference>
<evidence type="ECO:0000256" key="4">
    <source>
        <dbReference type="ARBA" id="ARBA00023172"/>
    </source>
</evidence>
<protein>
    <submittedName>
        <fullName evidence="8">Tyrosine-type recombinase/integrase</fullName>
    </submittedName>
</protein>
<evidence type="ECO:0000259" key="7">
    <source>
        <dbReference type="PROSITE" id="PS51900"/>
    </source>
</evidence>
<dbReference type="InterPro" id="IPR004107">
    <property type="entry name" value="Integrase_SAM-like_N"/>
</dbReference>
<dbReference type="InterPro" id="IPR011010">
    <property type="entry name" value="DNA_brk_join_enz"/>
</dbReference>
<dbReference type="InterPro" id="IPR044068">
    <property type="entry name" value="CB"/>
</dbReference>
<dbReference type="GO" id="GO:0015074">
    <property type="term" value="P:DNA integration"/>
    <property type="evidence" value="ECO:0007669"/>
    <property type="project" value="UniProtKB-KW"/>
</dbReference>
<evidence type="ECO:0000256" key="2">
    <source>
        <dbReference type="ARBA" id="ARBA00022908"/>
    </source>
</evidence>
<gene>
    <name evidence="8" type="ORF">G8O30_09280</name>
</gene>
<keyword evidence="9" id="KW-1185">Reference proteome</keyword>
<dbReference type="Gene3D" id="1.10.150.130">
    <property type="match status" value="1"/>
</dbReference>
<dbReference type="SUPFAM" id="SSF56349">
    <property type="entry name" value="DNA breaking-rejoining enzymes"/>
    <property type="match status" value="1"/>
</dbReference>
<dbReference type="KEGG" id="mcui:G8O30_09280"/>
<dbReference type="Gene3D" id="1.10.443.10">
    <property type="entry name" value="Intergrase catalytic core"/>
    <property type="match status" value="1"/>
</dbReference>
<dbReference type="InterPro" id="IPR013762">
    <property type="entry name" value="Integrase-like_cat_sf"/>
</dbReference>
<evidence type="ECO:0000256" key="3">
    <source>
        <dbReference type="ARBA" id="ARBA00023125"/>
    </source>
</evidence>
<evidence type="ECO:0000259" key="6">
    <source>
        <dbReference type="PROSITE" id="PS51898"/>
    </source>
</evidence>
<dbReference type="RefSeq" id="WP_239671812.1">
    <property type="nucleotide sequence ID" value="NZ_CP049742.1"/>
</dbReference>
<keyword evidence="3 5" id="KW-0238">DNA-binding</keyword>
<dbReference type="InterPro" id="IPR002104">
    <property type="entry name" value="Integrase_catalytic"/>
</dbReference>
<dbReference type="EMBL" id="CP049742">
    <property type="protein sequence ID" value="QPC47145.1"/>
    <property type="molecule type" value="Genomic_DNA"/>
</dbReference>
<dbReference type="GO" id="GO:0003677">
    <property type="term" value="F:DNA binding"/>
    <property type="evidence" value="ECO:0007669"/>
    <property type="project" value="UniProtKB-UniRule"/>
</dbReference>
<dbReference type="Pfam" id="PF14659">
    <property type="entry name" value="Phage_int_SAM_3"/>
    <property type="match status" value="1"/>
</dbReference>
<dbReference type="PANTHER" id="PTHR30349">
    <property type="entry name" value="PHAGE INTEGRASE-RELATED"/>
    <property type="match status" value="1"/>
</dbReference>